<dbReference type="EMBL" id="MU275006">
    <property type="protein sequence ID" value="KAI0083039.1"/>
    <property type="molecule type" value="Genomic_DNA"/>
</dbReference>
<keyword evidence="2" id="KW-1185">Reference proteome</keyword>
<gene>
    <name evidence="1" type="ORF">BDY19DRAFT_101113</name>
</gene>
<organism evidence="1 2">
    <name type="scientific">Irpex rosettiformis</name>
    <dbReference type="NCBI Taxonomy" id="378272"/>
    <lineage>
        <taxon>Eukaryota</taxon>
        <taxon>Fungi</taxon>
        <taxon>Dikarya</taxon>
        <taxon>Basidiomycota</taxon>
        <taxon>Agaricomycotina</taxon>
        <taxon>Agaricomycetes</taxon>
        <taxon>Polyporales</taxon>
        <taxon>Irpicaceae</taxon>
        <taxon>Irpex</taxon>
    </lineage>
</organism>
<dbReference type="Proteomes" id="UP001055072">
    <property type="component" value="Unassembled WGS sequence"/>
</dbReference>
<evidence type="ECO:0000313" key="1">
    <source>
        <dbReference type="EMBL" id="KAI0083039.1"/>
    </source>
</evidence>
<proteinExistence type="predicted"/>
<name>A0ACB8TM31_9APHY</name>
<comment type="caution">
    <text evidence="1">The sequence shown here is derived from an EMBL/GenBank/DDBJ whole genome shotgun (WGS) entry which is preliminary data.</text>
</comment>
<evidence type="ECO:0000313" key="2">
    <source>
        <dbReference type="Proteomes" id="UP001055072"/>
    </source>
</evidence>
<protein>
    <submittedName>
        <fullName evidence="1">Uncharacterized protein</fullName>
    </submittedName>
</protein>
<reference evidence="1" key="1">
    <citation type="journal article" date="2021" name="Environ. Microbiol.">
        <title>Gene family expansions and transcriptome signatures uncover fungal adaptations to wood decay.</title>
        <authorList>
            <person name="Hage H."/>
            <person name="Miyauchi S."/>
            <person name="Viragh M."/>
            <person name="Drula E."/>
            <person name="Min B."/>
            <person name="Chaduli D."/>
            <person name="Navarro D."/>
            <person name="Favel A."/>
            <person name="Norest M."/>
            <person name="Lesage-Meessen L."/>
            <person name="Balint B."/>
            <person name="Merenyi Z."/>
            <person name="de Eugenio L."/>
            <person name="Morin E."/>
            <person name="Martinez A.T."/>
            <person name="Baldrian P."/>
            <person name="Stursova M."/>
            <person name="Martinez M.J."/>
            <person name="Novotny C."/>
            <person name="Magnuson J.K."/>
            <person name="Spatafora J.W."/>
            <person name="Maurice S."/>
            <person name="Pangilinan J."/>
            <person name="Andreopoulos W."/>
            <person name="LaButti K."/>
            <person name="Hundley H."/>
            <person name="Na H."/>
            <person name="Kuo A."/>
            <person name="Barry K."/>
            <person name="Lipzen A."/>
            <person name="Henrissat B."/>
            <person name="Riley R."/>
            <person name="Ahrendt S."/>
            <person name="Nagy L.G."/>
            <person name="Grigoriev I.V."/>
            <person name="Martin F."/>
            <person name="Rosso M.N."/>
        </authorList>
    </citation>
    <scope>NUCLEOTIDE SEQUENCE</scope>
    <source>
        <strain evidence="1">CBS 384.51</strain>
    </source>
</reference>
<accession>A0ACB8TM31</accession>
<sequence>MLSRSPDDPDLTMACRALSSKLEKITDKLGPIKGLPTDRALWNQCVRFIKAPVNANVIQDCITMVDKALSDYQLSMTQRIFGIVWAQMKSNEQSALSKLKHSGQASFSGEDRPQCLKDTREEVLDSLRTWALSESGEQFFWLNGPAGSGKSTIAQTFAYWLHSKGKLGASFFCSRNADERRDLKMIFPTIAFQLATSANVTSPRFRDVLLPVLQVDHDSSSLSLRNQLQDLILRPATVSGMKTIVVIDALDECTDDSTTSTLLSLLTDVAANMQSIQFFITSRPESSIRVSFHRKDLNLRSDKQSLSDVPTALVTHDIGLFLKAGLARLASNRPHLRLDQENWPSEEVVDALARKSAGLFIFASTVLKFVDDTHYDPREQLKKILSNTDDSTIEGSEGLDKLYMDILVNAVPKRDDQFSQRLLATLGLLIVAYEPLSSTVIAGLLGFERDTDVLTILDTLHSLILIPNDLNTPLRFHHKSFPDFMTDITRCTDSRFQVNQDGHHFSTSRACLAYLVKTIHSAPRYTLKPDISPGCKAFLTYSCQYWGRHLLTAERSQVQDKPGLIADEREELEVQVSKQMDLLVLLGELVGRAVVELPGDYPEWINNSWFFEQDDTLLEWIEGKQKFILFDVKKILQRVLSEYDSQPVPSLSVSIGRLARSMIIDDSFATTRARVIIGAVSAMEMPNEAYAVEYSHDGLRLAIGGENFVQLISPITGERMNGPRINRSGIVHSLAFSHDDKILAIAINNCIMVWNVTEDTTYVQAKELHGQPSGPDVMKVAFYCAPDPTGKHDLLSIDDVGHVRLWGISNSYSCCELEFTVDDASKCGAACWMPEQRTGEDLKAIAVGSRLGHVELRNITATGSSLRKTLKFPSVPDIFQPKSVDAVAISRDGTLIAAGSDNGVIIYYAETGAVYHFEDLSKVSPPMFSLAFSPQEGPPVVAFTCNNTAGLLSKESDFRQLHSHGMNRVGSVAFSPNDNSIASVSRDLIIGIATEIEHHHCHASRVNCAHFSLDGRFVVSASDDGIVRVWDATNGALLQTLVGHSSRVIDAIFLSDDMYVLSSDAKGELILWDRHSRQVLYRNTGISSKSTRNFPFTDGNLGFFVYQPDSNRIDCYRIRRKHSEGAQLRLMAQLSLPVKNRLDRVVRIRQETDSKAQNVVVAQLESGKRFTVPWTYSDKKFTIPKNLTFQEQPVTETRSWNLGGHDSSIGDEEYCYRDVTSAWILDRRSQRVVWVPPIHRGHCRWRKGKLLIQGENGRLTLADFSEAAMAEA</sequence>